<keyword evidence="8 11" id="KW-0406">Ion transport</keyword>
<feature type="transmembrane region" description="Helical" evidence="11">
    <location>
        <begin position="193"/>
        <end position="213"/>
    </location>
</feature>
<dbReference type="CDD" id="cd00310">
    <property type="entry name" value="ATP-synt_Fo_a_6"/>
    <property type="match status" value="1"/>
</dbReference>
<dbReference type="Gene3D" id="1.20.120.220">
    <property type="entry name" value="ATP synthase, F0 complex, subunit A"/>
    <property type="match status" value="1"/>
</dbReference>
<organism evidence="13 14">
    <name type="scientific">Actinotalea lenta</name>
    <dbReference type="NCBI Taxonomy" id="3064654"/>
    <lineage>
        <taxon>Bacteria</taxon>
        <taxon>Bacillati</taxon>
        <taxon>Actinomycetota</taxon>
        <taxon>Actinomycetes</taxon>
        <taxon>Micrococcales</taxon>
        <taxon>Cellulomonadaceae</taxon>
        <taxon>Actinotalea</taxon>
    </lineage>
</organism>
<dbReference type="EMBL" id="JAUQYP010000001">
    <property type="protein sequence ID" value="MDO8108275.1"/>
    <property type="molecule type" value="Genomic_DNA"/>
</dbReference>
<evidence type="ECO:0000313" key="14">
    <source>
        <dbReference type="Proteomes" id="UP001232536"/>
    </source>
</evidence>
<dbReference type="PANTHER" id="PTHR11410">
    <property type="entry name" value="ATP SYNTHASE SUBUNIT A"/>
    <property type="match status" value="1"/>
</dbReference>
<dbReference type="PROSITE" id="PS00449">
    <property type="entry name" value="ATPASE_A"/>
    <property type="match status" value="1"/>
</dbReference>
<dbReference type="InterPro" id="IPR045083">
    <property type="entry name" value="ATP_synth_F0_asu_bact/mt"/>
</dbReference>
<keyword evidence="9 11" id="KW-0472">Membrane</keyword>
<proteinExistence type="inferred from homology"/>
<dbReference type="PRINTS" id="PR00123">
    <property type="entry name" value="ATPASEA"/>
</dbReference>
<feature type="transmembrane region" description="Helical" evidence="11">
    <location>
        <begin position="169"/>
        <end position="187"/>
    </location>
</feature>
<comment type="caution">
    <text evidence="13">The sequence shown here is derived from an EMBL/GenBank/DDBJ whole genome shotgun (WGS) entry which is preliminary data.</text>
</comment>
<evidence type="ECO:0000256" key="12">
    <source>
        <dbReference type="RuleBase" id="RU000483"/>
    </source>
</evidence>
<evidence type="ECO:0000256" key="8">
    <source>
        <dbReference type="ARBA" id="ARBA00023065"/>
    </source>
</evidence>
<evidence type="ECO:0000256" key="2">
    <source>
        <dbReference type="ARBA" id="ARBA00006810"/>
    </source>
</evidence>
<evidence type="ECO:0000256" key="11">
    <source>
        <dbReference type="HAMAP-Rule" id="MF_01393"/>
    </source>
</evidence>
<dbReference type="PANTHER" id="PTHR11410:SF0">
    <property type="entry name" value="ATP SYNTHASE SUBUNIT A"/>
    <property type="match status" value="1"/>
</dbReference>
<dbReference type="InterPro" id="IPR035908">
    <property type="entry name" value="F0_ATP_A_sf"/>
</dbReference>
<dbReference type="NCBIfam" id="TIGR01131">
    <property type="entry name" value="ATP_synt_6_or_A"/>
    <property type="match status" value="1"/>
</dbReference>
<feature type="transmembrane region" description="Helical" evidence="11">
    <location>
        <begin position="130"/>
        <end position="149"/>
    </location>
</feature>
<evidence type="ECO:0000256" key="9">
    <source>
        <dbReference type="ARBA" id="ARBA00023136"/>
    </source>
</evidence>
<dbReference type="Pfam" id="PF00119">
    <property type="entry name" value="ATP-synt_A"/>
    <property type="match status" value="1"/>
</dbReference>
<evidence type="ECO:0000256" key="10">
    <source>
        <dbReference type="ARBA" id="ARBA00023310"/>
    </source>
</evidence>
<gene>
    <name evidence="11 13" type="primary">atpB</name>
    <name evidence="13" type="ORF">Q6348_13825</name>
</gene>
<evidence type="ECO:0000313" key="13">
    <source>
        <dbReference type="EMBL" id="MDO8108275.1"/>
    </source>
</evidence>
<dbReference type="RefSeq" id="WP_304601997.1">
    <property type="nucleotide sequence ID" value="NZ_JAUQYP010000001.1"/>
</dbReference>
<keyword evidence="14" id="KW-1185">Reference proteome</keyword>
<protein>
    <recommendedName>
        <fullName evidence="11 12">ATP synthase subunit a</fullName>
    </recommendedName>
    <alternativeName>
        <fullName evidence="11">ATP synthase F0 sector subunit a</fullName>
    </alternativeName>
    <alternativeName>
        <fullName evidence="11">F-ATPase subunit 6</fullName>
    </alternativeName>
</protein>
<keyword evidence="5 11" id="KW-0812">Transmembrane</keyword>
<dbReference type="Proteomes" id="UP001232536">
    <property type="component" value="Unassembled WGS sequence"/>
</dbReference>
<sequence>MSTLATTVLLAASGEGGGFHAPSINDFFPQAFLFDGTIFAFNRIMMVRVIAALAMIAIFVTVARRATLVPGRAQNVVEIILDFARVQIAEEILGKERGRRYAPMITTILVSIFFFNVTGVIPVLNIASTSLIGLPLLLAAWVMVMYLGAGIKHQGLGGFLKNSLFPPGAPWYMYFLLTPIEFLQVFLLRPGTLALRLTANMIAGHIMLALAFAATQFFLFEAGGALKVFSVASFAGGVMFMLFEALVAALQAYIFALLAAVYLNLALEAEH</sequence>
<keyword evidence="6 11" id="KW-0375">Hydrogen ion transport</keyword>
<dbReference type="HAMAP" id="MF_01393">
    <property type="entry name" value="ATP_synth_a_bact"/>
    <property type="match status" value="1"/>
</dbReference>
<keyword evidence="10 11" id="KW-0066">ATP synthesis</keyword>
<evidence type="ECO:0000256" key="5">
    <source>
        <dbReference type="ARBA" id="ARBA00022692"/>
    </source>
</evidence>
<feature type="transmembrane region" description="Helical" evidence="11">
    <location>
        <begin position="249"/>
        <end position="267"/>
    </location>
</feature>
<keyword evidence="3 11" id="KW-0813">Transport</keyword>
<evidence type="ECO:0000256" key="6">
    <source>
        <dbReference type="ARBA" id="ARBA00022781"/>
    </source>
</evidence>
<keyword evidence="11" id="KW-1003">Cell membrane</keyword>
<evidence type="ECO:0000256" key="3">
    <source>
        <dbReference type="ARBA" id="ARBA00022448"/>
    </source>
</evidence>
<comment type="similarity">
    <text evidence="2 11 12">Belongs to the ATPase A chain family.</text>
</comment>
<evidence type="ECO:0000256" key="7">
    <source>
        <dbReference type="ARBA" id="ARBA00022989"/>
    </source>
</evidence>
<keyword evidence="7 11" id="KW-1133">Transmembrane helix</keyword>
<name>A0ABT9DBL5_9CELL</name>
<dbReference type="InterPro" id="IPR000568">
    <property type="entry name" value="ATP_synth_F0_asu"/>
</dbReference>
<comment type="subcellular location">
    <subcellularLocation>
        <location evidence="11 12">Cell membrane</location>
        <topology evidence="11 12">Multi-pass membrane protein</topology>
    </subcellularLocation>
    <subcellularLocation>
        <location evidence="1">Membrane</location>
        <topology evidence="1">Multi-pass membrane protein</topology>
    </subcellularLocation>
</comment>
<evidence type="ECO:0000256" key="1">
    <source>
        <dbReference type="ARBA" id="ARBA00004141"/>
    </source>
</evidence>
<dbReference type="InterPro" id="IPR023011">
    <property type="entry name" value="ATP_synth_F0_asu_AS"/>
</dbReference>
<keyword evidence="4 11" id="KW-0138">CF(0)</keyword>
<dbReference type="SUPFAM" id="SSF81336">
    <property type="entry name" value="F1F0 ATP synthase subunit A"/>
    <property type="match status" value="1"/>
</dbReference>
<comment type="function">
    <text evidence="11 12">Key component of the proton channel; it plays a direct role in the translocation of protons across the membrane.</text>
</comment>
<feature type="transmembrane region" description="Helical" evidence="11">
    <location>
        <begin position="101"/>
        <end position="124"/>
    </location>
</feature>
<accession>A0ABT9DBL5</accession>
<reference evidence="13 14" key="1">
    <citation type="submission" date="2023-07" db="EMBL/GenBank/DDBJ databases">
        <title>Description of novel actinomycetes strains, isolated from tidal flat sediment.</title>
        <authorList>
            <person name="Lu C."/>
        </authorList>
    </citation>
    <scope>NUCLEOTIDE SEQUENCE [LARGE SCALE GENOMIC DNA]</scope>
    <source>
        <strain evidence="13 14">SYSU T00b441</strain>
    </source>
</reference>
<evidence type="ECO:0000256" key="4">
    <source>
        <dbReference type="ARBA" id="ARBA00022547"/>
    </source>
</evidence>
<feature type="transmembrane region" description="Helical" evidence="11">
    <location>
        <begin position="40"/>
        <end position="62"/>
    </location>
</feature>